<accession>X1QE41</accession>
<dbReference type="InterPro" id="IPR006652">
    <property type="entry name" value="Kelch_1"/>
</dbReference>
<name>X1QE41_9ZZZZ</name>
<dbReference type="Gene3D" id="2.120.10.80">
    <property type="entry name" value="Kelch-type beta propeller"/>
    <property type="match status" value="1"/>
</dbReference>
<gene>
    <name evidence="1" type="ORF">S06H3_46517</name>
</gene>
<proteinExistence type="predicted"/>
<organism evidence="1">
    <name type="scientific">marine sediment metagenome</name>
    <dbReference type="NCBI Taxonomy" id="412755"/>
    <lineage>
        <taxon>unclassified sequences</taxon>
        <taxon>metagenomes</taxon>
        <taxon>ecological metagenomes</taxon>
    </lineage>
</organism>
<dbReference type="InterPro" id="IPR015915">
    <property type="entry name" value="Kelch-typ_b-propeller"/>
</dbReference>
<protein>
    <submittedName>
        <fullName evidence="1">Uncharacterized protein</fullName>
    </submittedName>
</protein>
<dbReference type="AlphaFoldDB" id="X1QE41"/>
<dbReference type="Pfam" id="PF01344">
    <property type="entry name" value="Kelch_1"/>
    <property type="match status" value="1"/>
</dbReference>
<feature type="non-terminal residue" evidence="1">
    <location>
        <position position="237"/>
    </location>
</feature>
<reference evidence="1" key="1">
    <citation type="journal article" date="2014" name="Front. Microbiol.">
        <title>High frequency of phylogenetically diverse reductive dehalogenase-homologous genes in deep subseafloor sedimentary metagenomes.</title>
        <authorList>
            <person name="Kawai M."/>
            <person name="Futagami T."/>
            <person name="Toyoda A."/>
            <person name="Takaki Y."/>
            <person name="Nishi S."/>
            <person name="Hori S."/>
            <person name="Arai W."/>
            <person name="Tsubouchi T."/>
            <person name="Morono Y."/>
            <person name="Uchiyama I."/>
            <person name="Ito T."/>
            <person name="Fujiyama A."/>
            <person name="Inagaki F."/>
            <person name="Takami H."/>
        </authorList>
    </citation>
    <scope>NUCLEOTIDE SEQUENCE</scope>
    <source>
        <strain evidence="1">Expedition CK06-06</strain>
    </source>
</reference>
<dbReference type="EMBL" id="BARV01029134">
    <property type="protein sequence ID" value="GAI41534.1"/>
    <property type="molecule type" value="Genomic_DNA"/>
</dbReference>
<sequence length="237" mass="26223">MSLLIKGVTNFLALTDTPAAYTGQAEKMVNVKAAEDGVEFSTPGAFTKTKVFDGSIATPPTINYVPYTTVPYYDFNPSKGLYRFFAIVVGDYIYVGGGSNPSGIAQYTNKFFRFNMVTEKWQRLANLPVNGNTFYENSCAGYYNGKIYFASSFENASFYMKILEYTIATNSWSVVADFPTFGGLDELILVACSDALYLHQSNNAPASRFDKMDYSTYAWTSLTAFPFDRVIIGGKIG</sequence>
<comment type="caution">
    <text evidence="1">The sequence shown here is derived from an EMBL/GenBank/DDBJ whole genome shotgun (WGS) entry which is preliminary data.</text>
</comment>
<dbReference type="SUPFAM" id="SSF117281">
    <property type="entry name" value="Kelch motif"/>
    <property type="match status" value="1"/>
</dbReference>
<evidence type="ECO:0000313" key="1">
    <source>
        <dbReference type="EMBL" id="GAI41534.1"/>
    </source>
</evidence>